<reference evidence="2 3" key="1">
    <citation type="submission" date="2017-05" db="EMBL/GenBank/DDBJ databases">
        <title>Full genome sequence of Pseudorhodoplanes sinuspersici.</title>
        <authorList>
            <person name="Dastgheib S.M.M."/>
            <person name="Shavandi M."/>
            <person name="Tirandaz H."/>
        </authorList>
    </citation>
    <scope>NUCLEOTIDE SEQUENCE [LARGE SCALE GENOMIC DNA]</scope>
    <source>
        <strain evidence="2 3">RIPI110</strain>
    </source>
</reference>
<feature type="compositionally biased region" description="Low complexity" evidence="1">
    <location>
        <begin position="481"/>
        <end position="503"/>
    </location>
</feature>
<dbReference type="InterPro" id="IPR011990">
    <property type="entry name" value="TPR-like_helical_dom_sf"/>
</dbReference>
<feature type="compositionally biased region" description="Low complexity" evidence="1">
    <location>
        <begin position="32"/>
        <end position="44"/>
    </location>
</feature>
<feature type="region of interest" description="Disordered" evidence="1">
    <location>
        <begin position="415"/>
        <end position="537"/>
    </location>
</feature>
<proteinExistence type="predicted"/>
<evidence type="ECO:0000313" key="3">
    <source>
        <dbReference type="Proteomes" id="UP000194137"/>
    </source>
</evidence>
<sequence>MNERQRMNENAGRPDTRSAAPDPNYFPPASYPHPQQGYPQGGYPPHAPYPPGPPQQPRYPQPDPNTNVDDAVAQIAARMRALEGGDTSVSAPAARAPIPPAPPLPPLSPVNYGYPPPGYPPYGYAPYQGYAPQGYAPGPDLSGLESQLRAITAQIETLRQPPDFSPILRELRQDLAEISARLTEAMPRRAVEALEGEVRRLAERIDISRAAGVDPDTIAGMERGLNEVRDALRSLKPAESLAGFEAAIHNLSSKIDQAGTAYQDPASLHQLETAITALRGIVANVASNETLSSLSEEVRGLSAKVDRVAASSKMLDPEALKSLEQRIADLPVLGAIERGFADLNARLDSLQIAPQTAIDPTPAVDYLKRDLVRTQDSLEAVHSTLGHLVDRLAMIEGGIREARFAAEAPPFAPAMAPAAQPAAKAPAFTPPPAPAPEKPRMPQVKPMPAPAVEVRRASPLPPAEPLPIAPAVGTPPPPKTSPAKTSPAKTPAAQTPPAQTASPKQRERQAIDPQLPPDFPLEPGSGVPRARPNASAADRIAASEAALGGTVSPGSANHPGQTNFIAAARRAAQAAAATAPEAATSASEESEEEASKSIGQKMRSLFVGASVILIVVAAGRLTLDYLDTGNEPIFSEVNEQTDIDVAEAPAPKPDAPQVLPVSPALQPKATDAFSTASSGVILPERPKVAPTPSTAPLELDATGSVGKRNPAATDTPREPLPAMSDKLPALLRNAAAKGQPAAEYEIGIRYVEGNGVPQNTDEGVRWLERAANAGLAPAHFRLGGLYEKGLGVKKSLDTARRHYVIAADKGHAKAMHNLAVLFAEGVEGKPDYKVASQWFRKAAEHGVADSQYNLGILYARGIGIEQNLPESYKWFSLAALQGDRDAAKKRDDVGAKLDAASLAAARSAAQAFTPQRQPDEAVVVQSPPGGWDRPAAQNAPATKKPRTSGGARVTAS</sequence>
<protein>
    <submittedName>
        <fullName evidence="2">Uncharacterized protein</fullName>
    </submittedName>
</protein>
<name>A0A1W6ZPA7_9HYPH</name>
<dbReference type="EMBL" id="CP021112">
    <property type="protein sequence ID" value="ARP98614.1"/>
    <property type="molecule type" value="Genomic_DNA"/>
</dbReference>
<feature type="compositionally biased region" description="Pro residues" evidence="1">
    <location>
        <begin position="45"/>
        <end position="63"/>
    </location>
</feature>
<organism evidence="2 3">
    <name type="scientific">Pseudorhodoplanes sinuspersici</name>
    <dbReference type="NCBI Taxonomy" id="1235591"/>
    <lineage>
        <taxon>Bacteria</taxon>
        <taxon>Pseudomonadati</taxon>
        <taxon>Pseudomonadota</taxon>
        <taxon>Alphaproteobacteria</taxon>
        <taxon>Hyphomicrobiales</taxon>
        <taxon>Pseudorhodoplanes</taxon>
    </lineage>
</organism>
<dbReference type="OrthoDB" id="5295703at2"/>
<feature type="region of interest" description="Disordered" evidence="1">
    <location>
        <begin position="576"/>
        <end position="595"/>
    </location>
</feature>
<dbReference type="Pfam" id="PF08238">
    <property type="entry name" value="Sel1"/>
    <property type="match status" value="4"/>
</dbReference>
<dbReference type="RefSeq" id="WP_086087038.1">
    <property type="nucleotide sequence ID" value="NZ_CP021112.1"/>
</dbReference>
<evidence type="ECO:0000256" key="1">
    <source>
        <dbReference type="SAM" id="MobiDB-lite"/>
    </source>
</evidence>
<feature type="compositionally biased region" description="Pro residues" evidence="1">
    <location>
        <begin position="459"/>
        <end position="480"/>
    </location>
</feature>
<keyword evidence="3" id="KW-1185">Reference proteome</keyword>
<dbReference type="PANTHER" id="PTHR43628:SF1">
    <property type="entry name" value="CHITIN SYNTHASE REGULATORY FACTOR 2-RELATED"/>
    <property type="match status" value="1"/>
</dbReference>
<dbReference type="KEGG" id="psin:CAK95_05610"/>
<feature type="compositionally biased region" description="Low complexity" evidence="1">
    <location>
        <begin position="415"/>
        <end position="427"/>
    </location>
</feature>
<dbReference type="AlphaFoldDB" id="A0A1W6ZPA7"/>
<feature type="compositionally biased region" description="Low complexity" evidence="1">
    <location>
        <begin position="576"/>
        <end position="587"/>
    </location>
</feature>
<dbReference type="Proteomes" id="UP000194137">
    <property type="component" value="Chromosome"/>
</dbReference>
<accession>A0A1W6ZPA7</accession>
<dbReference type="STRING" id="1235591.CAK95_05610"/>
<dbReference type="InterPro" id="IPR006597">
    <property type="entry name" value="Sel1-like"/>
</dbReference>
<dbReference type="SMART" id="SM00671">
    <property type="entry name" value="SEL1"/>
    <property type="match status" value="4"/>
</dbReference>
<feature type="region of interest" description="Disordered" evidence="1">
    <location>
        <begin position="683"/>
        <end position="722"/>
    </location>
</feature>
<feature type="region of interest" description="Disordered" evidence="1">
    <location>
        <begin position="909"/>
        <end position="956"/>
    </location>
</feature>
<gene>
    <name evidence="2" type="ORF">CAK95_05610</name>
</gene>
<feature type="region of interest" description="Disordered" evidence="1">
    <location>
        <begin position="1"/>
        <end position="74"/>
    </location>
</feature>
<dbReference type="SUPFAM" id="SSF81901">
    <property type="entry name" value="HCP-like"/>
    <property type="match status" value="1"/>
</dbReference>
<feature type="compositionally biased region" description="Basic and acidic residues" evidence="1">
    <location>
        <begin position="1"/>
        <end position="16"/>
    </location>
</feature>
<dbReference type="PANTHER" id="PTHR43628">
    <property type="entry name" value="ACTIVATOR OF C KINASE PROTEIN 1-RELATED"/>
    <property type="match status" value="1"/>
</dbReference>
<dbReference type="InterPro" id="IPR052945">
    <property type="entry name" value="Mitotic_Regulator"/>
</dbReference>
<dbReference type="Gene3D" id="1.25.40.10">
    <property type="entry name" value="Tetratricopeptide repeat domain"/>
    <property type="match status" value="1"/>
</dbReference>
<evidence type="ECO:0000313" key="2">
    <source>
        <dbReference type="EMBL" id="ARP98614.1"/>
    </source>
</evidence>